<evidence type="ECO:0008006" key="3">
    <source>
        <dbReference type="Google" id="ProtNLM"/>
    </source>
</evidence>
<proteinExistence type="predicted"/>
<dbReference type="RefSeq" id="WP_377171069.1">
    <property type="nucleotide sequence ID" value="NZ_JBHTJC010000002.1"/>
</dbReference>
<name>A0ABW7I6N9_9RHOB</name>
<gene>
    <name evidence="1" type="ORF">ACGRVM_08015</name>
</gene>
<dbReference type="Proteomes" id="UP001607157">
    <property type="component" value="Unassembled WGS sequence"/>
</dbReference>
<evidence type="ECO:0000313" key="1">
    <source>
        <dbReference type="EMBL" id="MFH0253835.1"/>
    </source>
</evidence>
<protein>
    <recommendedName>
        <fullName evidence="3">Restriction system protein Mrr-like N-terminal domain-containing protein</fullName>
    </recommendedName>
</protein>
<sequence>MADRNDLKIWVVDALKDKGGKSTIIEVARHIWENHEHELRASGDLFFKWQYDMRWAATALRKEGVMSDSWALKPK</sequence>
<dbReference type="EMBL" id="JBIHMM010000002">
    <property type="protein sequence ID" value="MFH0253835.1"/>
    <property type="molecule type" value="Genomic_DNA"/>
</dbReference>
<accession>A0ABW7I6N9</accession>
<keyword evidence="2" id="KW-1185">Reference proteome</keyword>
<evidence type="ECO:0000313" key="2">
    <source>
        <dbReference type="Proteomes" id="UP001607157"/>
    </source>
</evidence>
<comment type="caution">
    <text evidence="1">The sequence shown here is derived from an EMBL/GenBank/DDBJ whole genome shotgun (WGS) entry which is preliminary data.</text>
</comment>
<reference evidence="1 2" key="1">
    <citation type="submission" date="2024-10" db="EMBL/GenBank/DDBJ databases">
        <authorList>
            <person name="Yang X.-N."/>
        </authorList>
    </citation>
    <scope>NUCLEOTIDE SEQUENCE [LARGE SCALE GENOMIC DNA]</scope>
    <source>
        <strain evidence="1 2">CAU 1059</strain>
    </source>
</reference>
<organism evidence="1 2">
    <name type="scientific">Roseovarius aquimarinus</name>
    <dbReference type="NCBI Taxonomy" id="1229156"/>
    <lineage>
        <taxon>Bacteria</taxon>
        <taxon>Pseudomonadati</taxon>
        <taxon>Pseudomonadota</taxon>
        <taxon>Alphaproteobacteria</taxon>
        <taxon>Rhodobacterales</taxon>
        <taxon>Roseobacteraceae</taxon>
        <taxon>Roseovarius</taxon>
    </lineage>
</organism>